<dbReference type="AlphaFoldDB" id="A0AAV9XZB5"/>
<protein>
    <recommendedName>
        <fullName evidence="4">Ribosome biogenesis protein NOP53</fullName>
    </recommendedName>
</protein>
<dbReference type="InterPro" id="IPR011687">
    <property type="entry name" value="Nop53/GLTSCR2"/>
</dbReference>
<comment type="subcellular location">
    <subcellularLocation>
        <location evidence="1">Nucleus</location>
        <location evidence="1">Nucleolus</location>
    </subcellularLocation>
    <subcellularLocation>
        <location evidence="2">Nucleus</location>
        <location evidence="2">Nucleoplasm</location>
    </subcellularLocation>
</comment>
<dbReference type="InterPro" id="IPR012340">
    <property type="entry name" value="NA-bd_OB-fold"/>
</dbReference>
<accession>A0AAV9XZB5</accession>
<dbReference type="GO" id="GO:0008097">
    <property type="term" value="F:5S rRNA binding"/>
    <property type="evidence" value="ECO:0007669"/>
    <property type="project" value="TreeGrafter"/>
</dbReference>
<proteinExistence type="inferred from homology"/>
<dbReference type="GO" id="GO:0005730">
    <property type="term" value="C:nucleolus"/>
    <property type="evidence" value="ECO:0007669"/>
    <property type="project" value="UniProtKB-SubCell"/>
</dbReference>
<evidence type="ECO:0000313" key="8">
    <source>
        <dbReference type="Proteomes" id="UP001311799"/>
    </source>
</evidence>
<dbReference type="Proteomes" id="UP001311799">
    <property type="component" value="Unassembled WGS sequence"/>
</dbReference>
<gene>
    <name evidence="7" type="ORF">RS030_193009</name>
</gene>
<sequence>MVKSKRLYKKINVENSIETIHNSILEDKVDSDLKSGLLFTIDDGYLYKSSGLNFKKPNESCDSKRHIRKVKNRKVINLYKNVDLSRKCKKISSNSDEFDIWGASICSNSEETVKKSYPGEKIKYKGPFITTPSSGESINPLESDRQDKVFQFSASAMKNLQQKNDNNTHLVDTVISDHYNYDDIIKLNESQKYFLLNSIQKGELIDIDRLGEVEICNDIGEEVKNEPLRKKKNKRRKRSDINRIERKKRARLQIEKKVNTQKLNNDVSNIDIIIGDINALDKNLECRKIYLAILREQLDSARKMGIISKFRIGRNFYVEKPKDVLLKEDLELSCGSLRKLHIFDKKPSVDIISSIYKRGLIELPPKNDSHYGRRLNKLLRRNRKARKISKKARFYREEYCMHRETFKKSKPVLGAVNPSNGFLVLVTGISAIRQNSKYQLNYRNDGSYIAINAKLTCTNRLYKTSILTKSLSDGPCVDLFFTILCFSEWSIACSFISEGDVLEIIGAFVKVENDLIIFEYNNNSRDSSMTVWRKGFEHVPAILTHAAVVCSKGNVYLPAWARIYNRGEFSEINVLNNMNNCNNKNHITEFFDKESNACSRNSADTIQEMHTDNTLDFQFEKLNKKRKTFLGIEKQPQNNNYSYIEKLSDIKPNIITNLYGVVLEVGNNPIRRSNTNQTHIFINVTLIDPSVMELVPIDNFTRGILENLLSGIYRYSDKPQLNQSIPTISLEIATNGDVNTLPIISLGDIIRVHRVEPTISKRKYIDIPYNFRNTSIRVWTIYDLKLDTLYMDLNSDEDILESGECYFTVENAFRAGNMQQKTTFTKNDSIKLLRLQRWVYELFHEFPYYSLSPYTKSLSSLLDESRNSNCRAYGDVIVLVNDICFLPELISESSISFDSNGKPYIESRKKSFERELFCLIVTEHVNQDKVTLENTIKLNFESFYLVLLSGTFNYGLREYFLDNKKPLSPGDWIRIKNASLLMGNYYSYKDNDIIGPFAVIETNKSRITRLPFWSGDVKLISNRTSPISFKRNFSSPNGFSELKSSYMYNAEVCGKVDDKLIEKINTRMNMFA</sequence>
<keyword evidence="8" id="KW-1185">Reference proteome</keyword>
<reference evidence="7 8" key="1">
    <citation type="submission" date="2023-10" db="EMBL/GenBank/DDBJ databases">
        <title>Comparative genomics analysis reveals potential genetic determinants of host preference in Cryptosporidium xiaoi.</title>
        <authorList>
            <person name="Xiao L."/>
            <person name="Li J."/>
        </authorList>
    </citation>
    <scope>NUCLEOTIDE SEQUENCE [LARGE SCALE GENOMIC DNA]</scope>
    <source>
        <strain evidence="7 8">52996</strain>
    </source>
</reference>
<dbReference type="Pfam" id="PF07767">
    <property type="entry name" value="Nop53"/>
    <property type="match status" value="1"/>
</dbReference>
<evidence type="ECO:0000256" key="2">
    <source>
        <dbReference type="ARBA" id="ARBA00004642"/>
    </source>
</evidence>
<dbReference type="EMBL" id="JAWDEY010000010">
    <property type="protein sequence ID" value="KAK6589908.1"/>
    <property type="molecule type" value="Genomic_DNA"/>
</dbReference>
<comment type="caution">
    <text evidence="7">The sequence shown here is derived from an EMBL/GenBank/DDBJ whole genome shotgun (WGS) entry which is preliminary data.</text>
</comment>
<organism evidence="7 8">
    <name type="scientific">Cryptosporidium xiaoi</name>
    <dbReference type="NCBI Taxonomy" id="659607"/>
    <lineage>
        <taxon>Eukaryota</taxon>
        <taxon>Sar</taxon>
        <taxon>Alveolata</taxon>
        <taxon>Apicomplexa</taxon>
        <taxon>Conoidasida</taxon>
        <taxon>Coccidia</taxon>
        <taxon>Eucoccidiorida</taxon>
        <taxon>Eimeriorina</taxon>
        <taxon>Cryptosporidiidae</taxon>
        <taxon>Cryptosporidium</taxon>
    </lineage>
</organism>
<dbReference type="PANTHER" id="PTHR14211:SF7">
    <property type="entry name" value="RIBOSOME BIOGENESIS PROTEIN NOP53"/>
    <property type="match status" value="1"/>
</dbReference>
<evidence type="ECO:0000256" key="4">
    <source>
        <dbReference type="ARBA" id="ARBA00018339"/>
    </source>
</evidence>
<dbReference type="Gene3D" id="2.40.50.140">
    <property type="entry name" value="Nucleic acid-binding proteins"/>
    <property type="match status" value="1"/>
</dbReference>
<keyword evidence="5" id="KW-0690">Ribosome biogenesis</keyword>
<dbReference type="GO" id="GO:0000027">
    <property type="term" value="P:ribosomal large subunit assembly"/>
    <property type="evidence" value="ECO:0007669"/>
    <property type="project" value="TreeGrafter"/>
</dbReference>
<keyword evidence="6" id="KW-0539">Nucleus</keyword>
<dbReference type="PANTHER" id="PTHR14211">
    <property type="entry name" value="GLIOMA SUPPRESSOR CANDIDATE REGION GENE 2"/>
    <property type="match status" value="1"/>
</dbReference>
<dbReference type="GO" id="GO:0005654">
    <property type="term" value="C:nucleoplasm"/>
    <property type="evidence" value="ECO:0007669"/>
    <property type="project" value="UniProtKB-SubCell"/>
</dbReference>
<evidence type="ECO:0000313" key="7">
    <source>
        <dbReference type="EMBL" id="KAK6589908.1"/>
    </source>
</evidence>
<name>A0AAV9XZB5_9CRYT</name>
<dbReference type="GO" id="GO:0006364">
    <property type="term" value="P:rRNA processing"/>
    <property type="evidence" value="ECO:0007669"/>
    <property type="project" value="TreeGrafter"/>
</dbReference>
<dbReference type="SUPFAM" id="SSF50249">
    <property type="entry name" value="Nucleic acid-binding proteins"/>
    <property type="match status" value="1"/>
</dbReference>
<comment type="similarity">
    <text evidence="3">Belongs to the NOP53 family.</text>
</comment>
<evidence type="ECO:0000256" key="6">
    <source>
        <dbReference type="ARBA" id="ARBA00023242"/>
    </source>
</evidence>
<evidence type="ECO:0000256" key="1">
    <source>
        <dbReference type="ARBA" id="ARBA00004604"/>
    </source>
</evidence>
<evidence type="ECO:0000256" key="5">
    <source>
        <dbReference type="ARBA" id="ARBA00022517"/>
    </source>
</evidence>
<evidence type="ECO:0000256" key="3">
    <source>
        <dbReference type="ARBA" id="ARBA00008838"/>
    </source>
</evidence>